<evidence type="ECO:0000313" key="7">
    <source>
        <dbReference type="Proteomes" id="UP001642409"/>
    </source>
</evidence>
<evidence type="ECO:0000313" key="4">
    <source>
        <dbReference type="EMBL" id="CAI9977079.1"/>
    </source>
</evidence>
<evidence type="ECO:0000313" key="3">
    <source>
        <dbReference type="EMBL" id="CAI9915224.1"/>
    </source>
</evidence>
<feature type="signal peptide" evidence="2">
    <location>
        <begin position="1"/>
        <end position="19"/>
    </location>
</feature>
<dbReference type="EMBL" id="CATOUU010001177">
    <property type="protein sequence ID" value="CAI9977079.1"/>
    <property type="molecule type" value="Genomic_DNA"/>
</dbReference>
<proteinExistence type="predicted"/>
<keyword evidence="7" id="KW-1185">Reference proteome</keyword>
<gene>
    <name evidence="5" type="ORF">HINF_LOCUS10161</name>
    <name evidence="3" type="ORF">HINF_LOCUS2869</name>
    <name evidence="4" type="ORF">HINF_LOCUS64724</name>
    <name evidence="6" type="ORF">HINF_LOCUS68759</name>
</gene>
<feature type="transmembrane region" description="Helical" evidence="1">
    <location>
        <begin position="537"/>
        <end position="558"/>
    </location>
</feature>
<accession>A0AA86NA55</accession>
<dbReference type="Proteomes" id="UP001642409">
    <property type="component" value="Unassembled WGS sequence"/>
</dbReference>
<dbReference type="EMBL" id="CAXDID020000022">
    <property type="protein sequence ID" value="CAL5988010.1"/>
    <property type="molecule type" value="Genomic_DNA"/>
</dbReference>
<feature type="chain" id="PRO_5044704977" evidence="2">
    <location>
        <begin position="20"/>
        <end position="583"/>
    </location>
</feature>
<organism evidence="3">
    <name type="scientific">Hexamita inflata</name>
    <dbReference type="NCBI Taxonomy" id="28002"/>
    <lineage>
        <taxon>Eukaryota</taxon>
        <taxon>Metamonada</taxon>
        <taxon>Diplomonadida</taxon>
        <taxon>Hexamitidae</taxon>
        <taxon>Hexamitinae</taxon>
        <taxon>Hexamita</taxon>
    </lineage>
</organism>
<dbReference type="AlphaFoldDB" id="A0AA86NA55"/>
<reference evidence="3" key="1">
    <citation type="submission" date="2023-06" db="EMBL/GenBank/DDBJ databases">
        <authorList>
            <person name="Kurt Z."/>
        </authorList>
    </citation>
    <scope>NUCLEOTIDE SEQUENCE</scope>
</reference>
<evidence type="ECO:0000256" key="1">
    <source>
        <dbReference type="SAM" id="Phobius"/>
    </source>
</evidence>
<name>A0AA86NA55_9EUKA</name>
<evidence type="ECO:0000256" key="2">
    <source>
        <dbReference type="SAM" id="SignalP"/>
    </source>
</evidence>
<protein>
    <submittedName>
        <fullName evidence="3">Uncharacterized protein</fullName>
    </submittedName>
</protein>
<dbReference type="EMBL" id="CATOUU010000066">
    <property type="protein sequence ID" value="CAI9915224.1"/>
    <property type="molecule type" value="Genomic_DNA"/>
</dbReference>
<keyword evidence="1" id="KW-0812">Transmembrane</keyword>
<evidence type="ECO:0000313" key="6">
    <source>
        <dbReference type="EMBL" id="CAL6097123.1"/>
    </source>
</evidence>
<keyword evidence="1" id="KW-0472">Membrane</keyword>
<keyword evidence="2" id="KW-0732">Signal</keyword>
<reference evidence="5 7" key="2">
    <citation type="submission" date="2024-07" db="EMBL/GenBank/DDBJ databases">
        <authorList>
            <person name="Akdeniz Z."/>
        </authorList>
    </citation>
    <scope>NUCLEOTIDE SEQUENCE [LARGE SCALE GENOMIC DNA]</scope>
</reference>
<sequence>MLFIHICLLDLSIGDKTELADCYNSSSYIRLVTVSTKRYYRLYLTPTNKTECYQIPRGINVTVFANALVDTSGNFIPTSQILVNFSYSTTIGINILCQECSDDTYLFSDQVIVTIESMIHFTRVVMGSVLTEKGLQVNCFQSIRTILDIDYIELEVSSTNNCPQLISLTNPNSMKNLIQADVYIIYLNGDIDRYEKLVVGTDFQTLTQPPSWDSTNIFNATISNIGSKPLQSSIQFIQFQLYFESVVTPLITSIQVNKYNVISLQNAYSSIKLKVQGASAYLDLEVNTTTLSSGLQVYQDYNNQITALHADSVQIQFFGYSNRIPSAYVLDGTQITSSASNTYQEPSMSFTLTINSFQFNNGRVRLLCADVLESDCETNLKRYATTNDSTFQFDLIIRFFKNGSLVKVMNQNVGAATESCFNGAIIVVYKQSMQITLGKETKTCSISNQVNLVLNMSKTDLNTVTYQQINLTHQFAYSYSIPLSTEQFSNLESYLTALNDKSQMLMFYEGDVLIDYVSIDEMYISKEDQFHKESKQAILTIGLVSVLICLCITLAPTIKLKVAMIKQRIQFKRIIPIVDQDDL</sequence>
<keyword evidence="1" id="KW-1133">Transmembrane helix</keyword>
<comment type="caution">
    <text evidence="3">The sequence shown here is derived from an EMBL/GenBank/DDBJ whole genome shotgun (WGS) entry which is preliminary data.</text>
</comment>
<dbReference type="EMBL" id="CAXDID020000491">
    <property type="protein sequence ID" value="CAL6097123.1"/>
    <property type="molecule type" value="Genomic_DNA"/>
</dbReference>
<evidence type="ECO:0000313" key="5">
    <source>
        <dbReference type="EMBL" id="CAL5988010.1"/>
    </source>
</evidence>